<proteinExistence type="predicted"/>
<keyword evidence="1" id="KW-0812">Transmembrane</keyword>
<reference evidence="3" key="1">
    <citation type="journal article" date="2019" name="Int. J. Syst. Evol. Microbiol.">
        <title>The Global Catalogue of Microorganisms (GCM) 10K type strain sequencing project: providing services to taxonomists for standard genome sequencing and annotation.</title>
        <authorList>
            <consortium name="The Broad Institute Genomics Platform"/>
            <consortium name="The Broad Institute Genome Sequencing Center for Infectious Disease"/>
            <person name="Wu L."/>
            <person name="Ma J."/>
        </authorList>
    </citation>
    <scope>NUCLEOTIDE SEQUENCE [LARGE SCALE GENOMIC DNA]</scope>
    <source>
        <strain evidence="3">CCUG 43117</strain>
    </source>
</reference>
<comment type="caution">
    <text evidence="2">The sequence shown here is derived from an EMBL/GenBank/DDBJ whole genome shotgun (WGS) entry which is preliminary data.</text>
</comment>
<evidence type="ECO:0000313" key="3">
    <source>
        <dbReference type="Proteomes" id="UP001596060"/>
    </source>
</evidence>
<keyword evidence="1" id="KW-0472">Membrane</keyword>
<dbReference type="Proteomes" id="UP001596060">
    <property type="component" value="Unassembled WGS sequence"/>
</dbReference>
<keyword evidence="1" id="KW-1133">Transmembrane helix</keyword>
<dbReference type="EMBL" id="JBHSLU010000063">
    <property type="protein sequence ID" value="MFC5507542.1"/>
    <property type="molecule type" value="Genomic_DNA"/>
</dbReference>
<feature type="transmembrane region" description="Helical" evidence="1">
    <location>
        <begin position="24"/>
        <end position="43"/>
    </location>
</feature>
<sequence length="311" mass="34602">MHWILLSVVIPALAFGISKLMPENPNAAVITAAAMCLLFLKLAETKWVKIRRGPGIATVIMWLAYLVFTVGAAVITYRDASAQNIGVFAVMLGSGLFLKFWPNWPRVITRVVNAERHDQLARILNDFEDEEHPALQEYPLKRLARFSVVEAGGQKRAVLKLLGDPNPLDWNRMGPVLNCWIVSADGNSAWPIEIEFRNSKATVSLGAFHAGGPTVAIDLEEGEVFIRHVKSKPRNAARRREIDQNPNPYLTHASQMLAGAEGKSAVELLALRRDLAKRLHPDQHRGPDQKQRADALAIANDRLDQLMAYAR</sequence>
<protein>
    <recommendedName>
        <fullName evidence="4">J domain-containing protein</fullName>
    </recommendedName>
</protein>
<feature type="transmembrane region" description="Helical" evidence="1">
    <location>
        <begin position="55"/>
        <end position="75"/>
    </location>
</feature>
<feature type="transmembrane region" description="Helical" evidence="1">
    <location>
        <begin position="81"/>
        <end position="101"/>
    </location>
</feature>
<evidence type="ECO:0000256" key="1">
    <source>
        <dbReference type="SAM" id="Phobius"/>
    </source>
</evidence>
<organism evidence="2 3">
    <name type="scientific">Bosea massiliensis</name>
    <dbReference type="NCBI Taxonomy" id="151419"/>
    <lineage>
        <taxon>Bacteria</taxon>
        <taxon>Pseudomonadati</taxon>
        <taxon>Pseudomonadota</taxon>
        <taxon>Alphaproteobacteria</taxon>
        <taxon>Hyphomicrobiales</taxon>
        <taxon>Boseaceae</taxon>
        <taxon>Bosea</taxon>
    </lineage>
</organism>
<accession>A0ABW0P727</accession>
<evidence type="ECO:0000313" key="2">
    <source>
        <dbReference type="EMBL" id="MFC5507542.1"/>
    </source>
</evidence>
<evidence type="ECO:0008006" key="4">
    <source>
        <dbReference type="Google" id="ProtNLM"/>
    </source>
</evidence>
<name>A0ABW0P727_9HYPH</name>
<dbReference type="RefSeq" id="WP_377817476.1">
    <property type="nucleotide sequence ID" value="NZ_JBHSLU010000063.1"/>
</dbReference>
<gene>
    <name evidence="2" type="ORF">ACFPN9_20070</name>
</gene>
<keyword evidence="3" id="KW-1185">Reference proteome</keyword>